<dbReference type="VEuPathDB" id="FungiDB:BO82DRAFT_353545"/>
<evidence type="ECO:0000313" key="2">
    <source>
        <dbReference type="Proteomes" id="UP000248340"/>
    </source>
</evidence>
<name>A0A319CUS8_9EURO</name>
<dbReference type="RefSeq" id="XP_025492783.1">
    <property type="nucleotide sequence ID" value="XM_025634982.1"/>
</dbReference>
<reference evidence="1 2" key="1">
    <citation type="submission" date="2016-12" db="EMBL/GenBank/DDBJ databases">
        <title>The genomes of Aspergillus section Nigri reveals drivers in fungal speciation.</title>
        <authorList>
            <consortium name="DOE Joint Genome Institute"/>
            <person name="Vesth T.C."/>
            <person name="Nybo J."/>
            <person name="Theobald S."/>
            <person name="Brandl J."/>
            <person name="Frisvad J.C."/>
            <person name="Nielsen K.F."/>
            <person name="Lyhne E.K."/>
            <person name="Kogle M.E."/>
            <person name="Kuo A."/>
            <person name="Riley R."/>
            <person name="Clum A."/>
            <person name="Nolan M."/>
            <person name="Lipzen A."/>
            <person name="Salamov A."/>
            <person name="Henrissat B."/>
            <person name="Wiebenga A."/>
            <person name="De Vries R.P."/>
            <person name="Grigoriev I.V."/>
            <person name="Mortensen U.H."/>
            <person name="Andersen M.R."/>
            <person name="Baker S.E."/>
        </authorList>
    </citation>
    <scope>NUCLEOTIDE SEQUENCE [LARGE SCALE GENOMIC DNA]</scope>
    <source>
        <strain evidence="1 2">CBS 121591</strain>
    </source>
</reference>
<proteinExistence type="predicted"/>
<evidence type="ECO:0000313" key="1">
    <source>
        <dbReference type="EMBL" id="PYH82583.1"/>
    </source>
</evidence>
<sequence>MKLQLFGSNKNLRDIENLSPVVTTQPPIPIVKWGPGRAIVQGNPPPRRVGNCTIHLASLSTLTRSGVEFRQR</sequence>
<dbReference type="Proteomes" id="UP000248340">
    <property type="component" value="Unassembled WGS sequence"/>
</dbReference>
<gene>
    <name evidence="1" type="ORF">BO82DRAFT_353545</name>
</gene>
<keyword evidence="2" id="KW-1185">Reference proteome</keyword>
<protein>
    <submittedName>
        <fullName evidence="1">Uncharacterized protein</fullName>
    </submittedName>
</protein>
<dbReference type="EMBL" id="KZ821694">
    <property type="protein sequence ID" value="PYH82583.1"/>
    <property type="molecule type" value="Genomic_DNA"/>
</dbReference>
<accession>A0A319CUS8</accession>
<dbReference type="AlphaFoldDB" id="A0A319CUS8"/>
<dbReference type="GeneID" id="37137723"/>
<organism evidence="1 2">
    <name type="scientific">Aspergillus uvarum CBS 121591</name>
    <dbReference type="NCBI Taxonomy" id="1448315"/>
    <lineage>
        <taxon>Eukaryota</taxon>
        <taxon>Fungi</taxon>
        <taxon>Dikarya</taxon>
        <taxon>Ascomycota</taxon>
        <taxon>Pezizomycotina</taxon>
        <taxon>Eurotiomycetes</taxon>
        <taxon>Eurotiomycetidae</taxon>
        <taxon>Eurotiales</taxon>
        <taxon>Aspergillaceae</taxon>
        <taxon>Aspergillus</taxon>
        <taxon>Aspergillus subgen. Circumdati</taxon>
    </lineage>
</organism>